<keyword evidence="4 6" id="KW-0802">TPR repeat</keyword>
<dbReference type="Pfam" id="PF13424">
    <property type="entry name" value="TPR_12"/>
    <property type="match status" value="1"/>
</dbReference>
<dbReference type="PANTHER" id="PTHR46630">
    <property type="entry name" value="TETRATRICOPEPTIDE REPEAT PROTEIN 29"/>
    <property type="match status" value="1"/>
</dbReference>
<dbReference type="Gene3D" id="1.25.40.10">
    <property type="entry name" value="Tetratricopeptide repeat domain"/>
    <property type="match status" value="2"/>
</dbReference>
<dbReference type="InterPro" id="IPR011495">
    <property type="entry name" value="Sig_transdc_His_kin_sub2_dim/P"/>
</dbReference>
<dbReference type="SMART" id="SM00387">
    <property type="entry name" value="HATPase_c"/>
    <property type="match status" value="1"/>
</dbReference>
<evidence type="ECO:0000313" key="9">
    <source>
        <dbReference type="EMBL" id="KGE87621.1"/>
    </source>
</evidence>
<feature type="coiled-coil region" evidence="7">
    <location>
        <begin position="401"/>
        <end position="432"/>
    </location>
</feature>
<proteinExistence type="inferred from homology"/>
<dbReference type="PROSITE" id="PS50005">
    <property type="entry name" value="TPR"/>
    <property type="match status" value="2"/>
</dbReference>
<dbReference type="Pfam" id="PF07568">
    <property type="entry name" value="HisKA_2"/>
    <property type="match status" value="1"/>
</dbReference>
<dbReference type="InterPro" id="IPR036890">
    <property type="entry name" value="HATPase_C_sf"/>
</dbReference>
<dbReference type="AlphaFoldDB" id="A0A098S6B7"/>
<reference evidence="9 10" key="1">
    <citation type="journal article" date="2014" name="Int. J. Syst. Evol. Microbiol.">
        <title>Phaeodactylibacter xiamenensis gen. nov., sp. nov., a member of the family Saprospiraceae isolated from the marine alga Phaeodactylum tricornutum.</title>
        <authorList>
            <person name="Chen Z.Jr."/>
            <person name="Lei X."/>
            <person name="Lai Q."/>
            <person name="Li Y."/>
            <person name="Zhang B."/>
            <person name="Zhang J."/>
            <person name="Zhang H."/>
            <person name="Yang L."/>
            <person name="Zheng W."/>
            <person name="Tian Y."/>
            <person name="Yu Z."/>
            <person name="Xu H.Jr."/>
            <person name="Zheng T."/>
        </authorList>
    </citation>
    <scope>NUCLEOTIDE SEQUENCE [LARGE SCALE GENOMIC DNA]</scope>
    <source>
        <strain evidence="9 10">KD52</strain>
    </source>
</reference>
<keyword evidence="7" id="KW-0175">Coiled coil</keyword>
<protein>
    <recommendedName>
        <fullName evidence="8">Histidine kinase/HSP90-like ATPase domain-containing protein</fullName>
    </recommendedName>
</protein>
<dbReference type="OrthoDB" id="9767435at2"/>
<keyword evidence="3" id="KW-0677">Repeat</keyword>
<dbReference type="SUPFAM" id="SSF55874">
    <property type="entry name" value="ATPase domain of HSP90 chaperone/DNA topoisomerase II/histidine kinase"/>
    <property type="match status" value="1"/>
</dbReference>
<dbReference type="SUPFAM" id="SSF81901">
    <property type="entry name" value="HCP-like"/>
    <property type="match status" value="1"/>
</dbReference>
<dbReference type="GO" id="GO:0005737">
    <property type="term" value="C:cytoplasm"/>
    <property type="evidence" value="ECO:0007669"/>
    <property type="project" value="UniProtKB-SubCell"/>
</dbReference>
<dbReference type="Gene3D" id="3.30.565.10">
    <property type="entry name" value="Histidine kinase-like ATPase, C-terminal domain"/>
    <property type="match status" value="1"/>
</dbReference>
<evidence type="ECO:0000313" key="10">
    <source>
        <dbReference type="Proteomes" id="UP000029736"/>
    </source>
</evidence>
<evidence type="ECO:0000256" key="5">
    <source>
        <dbReference type="ARBA" id="ARBA00038253"/>
    </source>
</evidence>
<evidence type="ECO:0000256" key="1">
    <source>
        <dbReference type="ARBA" id="ARBA00004496"/>
    </source>
</evidence>
<name>A0A098S6B7_9BACT</name>
<dbReference type="InterPro" id="IPR051476">
    <property type="entry name" value="Bac_ResReg_Asp_Phosphatase"/>
</dbReference>
<keyword evidence="2" id="KW-0963">Cytoplasm</keyword>
<evidence type="ECO:0000256" key="7">
    <source>
        <dbReference type="SAM" id="Coils"/>
    </source>
</evidence>
<dbReference type="STRING" id="1524460.IX84_13820"/>
<dbReference type="SMART" id="SM00028">
    <property type="entry name" value="TPR"/>
    <property type="match status" value="6"/>
</dbReference>
<comment type="caution">
    <text evidence="9">The sequence shown here is derived from an EMBL/GenBank/DDBJ whole genome shotgun (WGS) entry which is preliminary data.</text>
</comment>
<dbReference type="InterPro" id="IPR003594">
    <property type="entry name" value="HATPase_dom"/>
</dbReference>
<dbReference type="Pfam" id="PF13176">
    <property type="entry name" value="TPR_7"/>
    <property type="match status" value="1"/>
</dbReference>
<dbReference type="EMBL" id="JPOS01000034">
    <property type="protein sequence ID" value="KGE87621.1"/>
    <property type="molecule type" value="Genomic_DNA"/>
</dbReference>
<keyword evidence="10" id="KW-1185">Reference proteome</keyword>
<comment type="similarity">
    <text evidence="5">Belongs to the Rap family.</text>
</comment>
<evidence type="ECO:0000256" key="2">
    <source>
        <dbReference type="ARBA" id="ARBA00022490"/>
    </source>
</evidence>
<evidence type="ECO:0000256" key="3">
    <source>
        <dbReference type="ARBA" id="ARBA00022737"/>
    </source>
</evidence>
<evidence type="ECO:0000259" key="8">
    <source>
        <dbReference type="SMART" id="SM00387"/>
    </source>
</evidence>
<accession>A0A098S6B7</accession>
<gene>
    <name evidence="9" type="ORF">IX84_13820</name>
</gene>
<evidence type="ECO:0000256" key="4">
    <source>
        <dbReference type="ARBA" id="ARBA00022803"/>
    </source>
</evidence>
<dbReference type="Pfam" id="PF13181">
    <property type="entry name" value="TPR_8"/>
    <property type="match status" value="2"/>
</dbReference>
<evidence type="ECO:0000256" key="6">
    <source>
        <dbReference type="PROSITE-ProRule" id="PRU00339"/>
    </source>
</evidence>
<organism evidence="9 10">
    <name type="scientific">Phaeodactylibacter xiamenensis</name>
    <dbReference type="NCBI Taxonomy" id="1524460"/>
    <lineage>
        <taxon>Bacteria</taxon>
        <taxon>Pseudomonadati</taxon>
        <taxon>Bacteroidota</taxon>
        <taxon>Saprospiria</taxon>
        <taxon>Saprospirales</taxon>
        <taxon>Haliscomenobacteraceae</taxon>
        <taxon>Phaeodactylibacter</taxon>
    </lineage>
</organism>
<comment type="subcellular location">
    <subcellularLocation>
        <location evidence="1">Cytoplasm</location>
    </subcellularLocation>
</comment>
<dbReference type="Proteomes" id="UP000029736">
    <property type="component" value="Unassembled WGS sequence"/>
</dbReference>
<feature type="repeat" description="TPR" evidence="6">
    <location>
        <begin position="120"/>
        <end position="153"/>
    </location>
</feature>
<dbReference type="PANTHER" id="PTHR46630:SF1">
    <property type="entry name" value="TETRATRICOPEPTIDE REPEAT PROTEIN 29"/>
    <property type="match status" value="1"/>
</dbReference>
<sequence>MNNCKVLLLWAVVVWFYGPVWGQEDSLKQELLSVNNDTLKAKILDDLAWVYIYDNPLKARVYADSSYRLLINSQDELGASSALNTIANTFLVEGKMDSALTLYNQALILAKPNGSPKQIGTLYNNIGIVHFNKGQIDTAIALYRKGLEYRERSKDTSQIIASCINLGGALHEGGNSEQGVKVLLLAVDLSKRVSDFTNLAISYANLNTVYIDLDEWEQALEYGRFAQQYFEANDNKYRLSPLYGNFGAIFNNLGEPDSAVFYLSKALKINDFDPYTRAYTLHNLGDTQISEGNDSAALRYYLQAMDLEQELGMSRELINSKVSVGNILGKMGQYQQAQPYLRDAISATDTLNGMWEDRSKALKFLLLTESYLQENKEISKLINAYSEATDSLYNWLKFEAITEIETRYQTEQKELQNQALQRENELQASINRNQRMGLGGLGLGLIALAGLSTFLYLQGQRIQAQKSEIELLHREQRHRMMNNLVFANSLMSLQVNRLKEQPEAQQAVKEADARLRAMSVLQSRLHHDGEGQKTVAIREYLEEITTALQRSFGSPEQPLRIYLHAPDAERVDGEAAMRIGLIVNELATNSCKHAFAEQPNPEINVALQPETSGRYRLIYTDNGSGLPADFQVDTKQSMGLFLLHNLVKQLNGRIAFSGEKGTRVECELNLKAA</sequence>
<dbReference type="InterPro" id="IPR019734">
    <property type="entry name" value="TPR_rpt"/>
</dbReference>
<dbReference type="InterPro" id="IPR011990">
    <property type="entry name" value="TPR-like_helical_dom_sf"/>
</dbReference>
<feature type="domain" description="Histidine kinase/HSP90-like ATPase" evidence="8">
    <location>
        <begin position="574"/>
        <end position="672"/>
    </location>
</feature>
<dbReference type="RefSeq" id="WP_044221360.1">
    <property type="nucleotide sequence ID" value="NZ_JBKAGJ010000020.1"/>
</dbReference>
<dbReference type="Pfam" id="PF02518">
    <property type="entry name" value="HATPase_c"/>
    <property type="match status" value="1"/>
</dbReference>
<feature type="repeat" description="TPR" evidence="6">
    <location>
        <begin position="278"/>
        <end position="311"/>
    </location>
</feature>